<protein>
    <submittedName>
        <fullName evidence="1">Uncharacterized protein</fullName>
    </submittedName>
</protein>
<dbReference type="Proteomes" id="UP000004968">
    <property type="component" value="Unassembled WGS sequence"/>
</dbReference>
<evidence type="ECO:0000313" key="2">
    <source>
        <dbReference type="Proteomes" id="UP000004968"/>
    </source>
</evidence>
<dbReference type="HOGENOM" id="CLU_2617190_0_0_9"/>
<name>D3ADD9_9FIRM</name>
<dbReference type="AlphaFoldDB" id="D3ADD9"/>
<evidence type="ECO:0000313" key="1">
    <source>
        <dbReference type="EMBL" id="EFD00189.1"/>
    </source>
</evidence>
<dbReference type="EMBL" id="ACIO01000119">
    <property type="protein sequence ID" value="EFD00189.1"/>
    <property type="molecule type" value="Genomic_DNA"/>
</dbReference>
<dbReference type="RefSeq" id="WP_006772148.1">
    <property type="nucleotide sequence ID" value="NZ_GG667624.1"/>
</dbReference>
<gene>
    <name evidence="1" type="ORF">CLOSTHATH_01617</name>
</gene>
<dbReference type="GeneID" id="93150696"/>
<comment type="caution">
    <text evidence="1">The sequence shown here is derived from an EMBL/GenBank/DDBJ whole genome shotgun (WGS) entry which is preliminary data.</text>
</comment>
<accession>D3ADD9</accession>
<reference evidence="1 2" key="1">
    <citation type="submission" date="2010-01" db="EMBL/GenBank/DDBJ databases">
        <authorList>
            <person name="Weinstock G."/>
            <person name="Sodergren E."/>
            <person name="Clifton S."/>
            <person name="Fulton L."/>
            <person name="Fulton B."/>
            <person name="Courtney L."/>
            <person name="Fronick C."/>
            <person name="Harrison M."/>
            <person name="Strong C."/>
            <person name="Farmer C."/>
            <person name="Delahaunty K."/>
            <person name="Markovic C."/>
            <person name="Hall O."/>
            <person name="Minx P."/>
            <person name="Tomlinson C."/>
            <person name="Mitreva M."/>
            <person name="Nelson J."/>
            <person name="Hou S."/>
            <person name="Wollam A."/>
            <person name="Pepin K.H."/>
            <person name="Johnson M."/>
            <person name="Bhonagiri V."/>
            <person name="Nash W.E."/>
            <person name="Warren W."/>
            <person name="Chinwalla A."/>
            <person name="Mardis E.R."/>
            <person name="Wilson R.K."/>
        </authorList>
    </citation>
    <scope>NUCLEOTIDE SEQUENCE [LARGE SCALE GENOMIC DNA]</scope>
    <source>
        <strain evidence="1 2">DSM 13479</strain>
    </source>
</reference>
<proteinExistence type="predicted"/>
<sequence>MIEILDVDISKNPVATNEKFIISVSIRPYFAAGIELNAAVPALISASVQAKPAGYAPVHKKARLQVGVPTVEVVKIKN</sequence>
<organism evidence="1 2">
    <name type="scientific">Hungatella hathewayi DSM 13479</name>
    <dbReference type="NCBI Taxonomy" id="566550"/>
    <lineage>
        <taxon>Bacteria</taxon>
        <taxon>Bacillati</taxon>
        <taxon>Bacillota</taxon>
        <taxon>Clostridia</taxon>
        <taxon>Lachnospirales</taxon>
        <taxon>Lachnospiraceae</taxon>
        <taxon>Hungatella</taxon>
    </lineage>
</organism>